<name>A0ABZ1D7G4_9TREE</name>
<keyword evidence="3" id="KW-1185">Reference proteome</keyword>
<gene>
    <name evidence="2" type="ORF">IL334_006991</name>
</gene>
<dbReference type="PANTHER" id="PTHR28360">
    <property type="entry name" value="DYNACTIN SUBUNIT 3"/>
    <property type="match status" value="1"/>
</dbReference>
<dbReference type="RefSeq" id="XP_062794737.1">
    <property type="nucleotide sequence ID" value="XM_062938686.1"/>
</dbReference>
<protein>
    <recommendedName>
        <fullName evidence="4">Dynactin 2</fullName>
    </recommendedName>
</protein>
<accession>A0ABZ1D7G4</accession>
<dbReference type="Proteomes" id="UP001329825">
    <property type="component" value="Chromosome 10"/>
</dbReference>
<dbReference type="EMBL" id="CP141890">
    <property type="protein sequence ID" value="WRT69998.1"/>
    <property type="molecule type" value="Genomic_DNA"/>
</dbReference>
<dbReference type="PANTHER" id="PTHR28360:SF1">
    <property type="entry name" value="DYNACTIN SUBUNIT 3"/>
    <property type="match status" value="1"/>
</dbReference>
<evidence type="ECO:0008006" key="4">
    <source>
        <dbReference type="Google" id="ProtNLM"/>
    </source>
</evidence>
<dbReference type="InterPro" id="IPR009991">
    <property type="entry name" value="DCTN3"/>
</dbReference>
<evidence type="ECO:0000313" key="3">
    <source>
        <dbReference type="Proteomes" id="UP001329825"/>
    </source>
</evidence>
<feature type="coiled-coil region" evidence="1">
    <location>
        <begin position="195"/>
        <end position="222"/>
    </location>
</feature>
<evidence type="ECO:0000256" key="1">
    <source>
        <dbReference type="SAM" id="Coils"/>
    </source>
</evidence>
<dbReference type="GeneID" id="87959121"/>
<proteinExistence type="predicted"/>
<keyword evidence="1" id="KW-0175">Coiled coil</keyword>
<evidence type="ECO:0000313" key="2">
    <source>
        <dbReference type="EMBL" id="WRT69998.1"/>
    </source>
</evidence>
<organism evidence="2 3">
    <name type="scientific">Kwoniella shivajii</name>
    <dbReference type="NCBI Taxonomy" id="564305"/>
    <lineage>
        <taxon>Eukaryota</taxon>
        <taxon>Fungi</taxon>
        <taxon>Dikarya</taxon>
        <taxon>Basidiomycota</taxon>
        <taxon>Agaricomycotina</taxon>
        <taxon>Tremellomycetes</taxon>
        <taxon>Tremellales</taxon>
        <taxon>Cryptococcaceae</taxon>
        <taxon>Kwoniella</taxon>
    </lineage>
</organism>
<sequence>MPAAESPLLPLDIRVRTLEAQLYGVPSSVLDHIPLEGKGQTPIPAIRRLREAEDVFERLGNESEGLKRLLEGYNQYLPLLTLSNTSTTSNAEDHGEENPVTESDLLPDQVKLVMVLEAFQDIKGAERDLREIELLKQRGAEGSGQLEELLPFKPSLIKAINENQTRSDELLKARKDVASLLTRYNDFTSTASDMFIDLHHQIRFLEDRVARLERRKKKEIEGRF</sequence>
<dbReference type="Pfam" id="PF07426">
    <property type="entry name" value="Dynactin_p22"/>
    <property type="match status" value="1"/>
</dbReference>
<reference evidence="2 3" key="1">
    <citation type="submission" date="2024-01" db="EMBL/GenBank/DDBJ databases">
        <title>Comparative genomics of Cryptococcus and Kwoniella reveals pathogenesis evolution and contrasting modes of karyotype evolution via chromosome fusion or intercentromeric recombination.</title>
        <authorList>
            <person name="Coelho M.A."/>
            <person name="David-Palma M."/>
            <person name="Shea T."/>
            <person name="Bowers K."/>
            <person name="McGinley-Smith S."/>
            <person name="Mohammad A.W."/>
            <person name="Gnirke A."/>
            <person name="Yurkov A.M."/>
            <person name="Nowrousian M."/>
            <person name="Sun S."/>
            <person name="Cuomo C.A."/>
            <person name="Heitman J."/>
        </authorList>
    </citation>
    <scope>NUCLEOTIDE SEQUENCE [LARGE SCALE GENOMIC DNA]</scope>
    <source>
        <strain evidence="2">CBS 11374</strain>
    </source>
</reference>